<proteinExistence type="predicted"/>
<dbReference type="GeneID" id="99625150"/>
<dbReference type="EMBL" id="JAPJDE010000002">
    <property type="protein sequence ID" value="MCX2848379.1"/>
    <property type="molecule type" value="Genomic_DNA"/>
</dbReference>
<comment type="caution">
    <text evidence="2">The sequence shown here is derived from an EMBL/GenBank/DDBJ whole genome shotgun (WGS) entry which is preliminary data.</text>
</comment>
<dbReference type="RefSeq" id="WP_017887842.1">
    <property type="nucleotide sequence ID" value="NZ_CP104934.1"/>
</dbReference>
<reference evidence="2 3" key="1">
    <citation type="submission" date="2022-11" db="EMBL/GenBank/DDBJ databases">
        <title>Taxonomy of Curtobacterium flaccumfaciens.</title>
        <authorList>
            <person name="Osdaghi E."/>
            <person name="Taghavi S.M."/>
            <person name="Hamidizade M."/>
            <person name="Abachi H."/>
            <person name="Fazliarab A."/>
            <person name="Baeyen S."/>
            <person name="Portier P."/>
            <person name="Van Vaerenbergh J."/>
            <person name="Jacques M.-A."/>
        </authorList>
    </citation>
    <scope>NUCLEOTIDE SEQUENCE [LARGE SCALE GENOMIC DNA]</scope>
    <source>
        <strain evidence="2 3">LMG 3715</strain>
    </source>
</reference>
<dbReference type="SUPFAM" id="SSF48452">
    <property type="entry name" value="TPR-like"/>
    <property type="match status" value="1"/>
</dbReference>
<keyword evidence="3" id="KW-1185">Reference proteome</keyword>
<protein>
    <submittedName>
        <fullName evidence="2">Tetratricopeptide repeat protein</fullName>
    </submittedName>
</protein>
<evidence type="ECO:0000313" key="2">
    <source>
        <dbReference type="EMBL" id="MCX2848379.1"/>
    </source>
</evidence>
<dbReference type="PROSITE" id="PS50005">
    <property type="entry name" value="TPR"/>
    <property type="match status" value="1"/>
</dbReference>
<dbReference type="InterPro" id="IPR011990">
    <property type="entry name" value="TPR-like_helical_dom_sf"/>
</dbReference>
<sequence length="155" mass="16534">MVSDVDGGPGWIIRAADLRPAVTDLDAFRAGLAGDPLAETIELLWTGNARAALHGLESLQQTPRVRALAADCRRDLGDTALAVGEYDVLVAESLGTAREAVMRQHRGKALLANGEIRRAIEDFQQAVELRRTADPVLLASAEQGLAVARSRVDIG</sequence>
<dbReference type="Proteomes" id="UP001207276">
    <property type="component" value="Unassembled WGS sequence"/>
</dbReference>
<feature type="repeat" description="TPR" evidence="1">
    <location>
        <begin position="100"/>
        <end position="133"/>
    </location>
</feature>
<evidence type="ECO:0000256" key="1">
    <source>
        <dbReference type="PROSITE-ProRule" id="PRU00339"/>
    </source>
</evidence>
<accession>A0ABT3S0T8</accession>
<name>A0ABT3S0T8_9MICO</name>
<dbReference type="Gene3D" id="1.25.40.10">
    <property type="entry name" value="Tetratricopeptide repeat domain"/>
    <property type="match status" value="1"/>
</dbReference>
<dbReference type="InterPro" id="IPR019734">
    <property type="entry name" value="TPR_rpt"/>
</dbReference>
<gene>
    <name evidence="2" type="ORF">ORG12_06795</name>
</gene>
<organism evidence="2 3">
    <name type="scientific">Curtobacterium poinsettiae</name>
    <dbReference type="NCBI Taxonomy" id="159612"/>
    <lineage>
        <taxon>Bacteria</taxon>
        <taxon>Bacillati</taxon>
        <taxon>Actinomycetota</taxon>
        <taxon>Actinomycetes</taxon>
        <taxon>Micrococcales</taxon>
        <taxon>Microbacteriaceae</taxon>
        <taxon>Curtobacterium</taxon>
    </lineage>
</organism>
<keyword evidence="1" id="KW-0802">TPR repeat</keyword>
<evidence type="ECO:0000313" key="3">
    <source>
        <dbReference type="Proteomes" id="UP001207276"/>
    </source>
</evidence>